<dbReference type="AlphaFoldDB" id="A0A485M5N6"/>
<reference evidence="1" key="1">
    <citation type="submission" date="2019-03" db="EMBL/GenBank/DDBJ databases">
        <authorList>
            <person name="Hao L."/>
        </authorList>
    </citation>
    <scope>NUCLEOTIDE SEQUENCE</scope>
</reference>
<name>A0A485M5N6_9ZZZZ</name>
<accession>A0A485M5N6</accession>
<organism evidence="1">
    <name type="scientific">anaerobic digester metagenome</name>
    <dbReference type="NCBI Taxonomy" id="1263854"/>
    <lineage>
        <taxon>unclassified sequences</taxon>
        <taxon>metagenomes</taxon>
        <taxon>ecological metagenomes</taxon>
    </lineage>
</organism>
<proteinExistence type="predicted"/>
<evidence type="ECO:0000313" key="1">
    <source>
        <dbReference type="EMBL" id="VFU16655.1"/>
    </source>
</evidence>
<sequence length="52" mass="5455">MGSNPTPSASRQPILIDYGELAELAEGARLLSEYTGKTCIEGSNPSLSAINM</sequence>
<protein>
    <submittedName>
        <fullName evidence="1">Uncharacterized protein</fullName>
    </submittedName>
</protein>
<dbReference type="EMBL" id="CAADRN010000268">
    <property type="protein sequence ID" value="VFU16655.1"/>
    <property type="molecule type" value="Genomic_DNA"/>
</dbReference>
<gene>
    <name evidence="1" type="ORF">SCFA_340002</name>
</gene>